<dbReference type="KEGG" id="vg:40078911"/>
<dbReference type="Proteomes" id="UP000222336">
    <property type="component" value="Segment"/>
</dbReference>
<dbReference type="EMBL" id="KU160654">
    <property type="protein sequence ID" value="ALY09580.1"/>
    <property type="molecule type" value="Genomic_DNA"/>
</dbReference>
<evidence type="ECO:0000313" key="2">
    <source>
        <dbReference type="EMBL" id="ALY09580.1"/>
    </source>
</evidence>
<proteinExistence type="predicted"/>
<dbReference type="GeneID" id="40078911"/>
<organism evidence="2 3">
    <name type="scientific">Arthrobacter phage Laroye</name>
    <dbReference type="NCBI Taxonomy" id="1772305"/>
    <lineage>
        <taxon>Viruses</taxon>
        <taxon>Duplodnaviria</taxon>
        <taxon>Heunggongvirae</taxon>
        <taxon>Uroviricota</taxon>
        <taxon>Caudoviricetes</taxon>
        <taxon>Laroyevirus</taxon>
        <taxon>Laroyevirus laroye</taxon>
    </lineage>
</organism>
<evidence type="ECO:0000313" key="3">
    <source>
        <dbReference type="Proteomes" id="UP000222336"/>
    </source>
</evidence>
<evidence type="ECO:0000256" key="1">
    <source>
        <dbReference type="SAM" id="MobiDB-lite"/>
    </source>
</evidence>
<protein>
    <submittedName>
        <fullName evidence="2">Uncharacterized protein</fullName>
    </submittedName>
</protein>
<accession>A0A0U4K0S4</accession>
<sequence length="117" mass="12835">MTASNGLLYTWTSGAASPQNPKESTMSHDANPGRAAYVKQYATVGAEVHYLHPHGKVRGTITRTTEASVWVKLELPGGQTPTFRFSQRENGEYLMSGKGKYGPTLYFTADPNYYGTI</sequence>
<dbReference type="RefSeq" id="YP_009603045.1">
    <property type="nucleotide sequence ID" value="NC_041947.1"/>
</dbReference>
<feature type="region of interest" description="Disordered" evidence="1">
    <location>
        <begin position="1"/>
        <end position="30"/>
    </location>
</feature>
<feature type="compositionally biased region" description="Polar residues" evidence="1">
    <location>
        <begin position="1"/>
        <end position="28"/>
    </location>
</feature>
<reference evidence="3" key="1">
    <citation type="submission" date="2015-11" db="EMBL/GenBank/DDBJ databases">
        <authorList>
            <person name="Dogans D."/>
            <person name="Schneider V.M."/>
            <person name="Bradley K.W."/>
            <person name="Asai D.J."/>
            <person name="Bowman C.A."/>
            <person name="Russell D.A."/>
            <person name="Pope W.H."/>
            <person name="Jacobs-Sera D."/>
            <person name="Hendrix R.W."/>
            <person name="Hatfull G.F."/>
        </authorList>
    </citation>
    <scope>NUCLEOTIDE SEQUENCE [LARGE SCALE GENOMIC DNA]</scope>
</reference>
<gene>
    <name evidence="2" type="primary">55</name>
    <name evidence="2" type="ORF">LAROYE_55</name>
</gene>
<name>A0A0U4K0S4_9CAUD</name>
<keyword evidence="3" id="KW-1185">Reference proteome</keyword>